<evidence type="ECO:0000259" key="2">
    <source>
        <dbReference type="PROSITE" id="PS50824"/>
    </source>
</evidence>
<accession>A0AA88TYV2</accession>
<sequence length="165" mass="18843">MTTLEELLLETLEDLSGDKLKTFKWHLKNIGRATAADLKKEDTITDTVDLVVSRCGRQRAVETTLAILKNMKENQLAEQLEIKAKDVIIPTTGSENSERRPKEENNMREPDNSLQDDGQTDISNQRRLKKEQNINMSTTDTRVSAAHNPPHRRIQSKSPHPYRVL</sequence>
<feature type="compositionally biased region" description="Polar residues" evidence="1">
    <location>
        <begin position="133"/>
        <end position="142"/>
    </location>
</feature>
<dbReference type="EMBL" id="JAUYZG010000001">
    <property type="protein sequence ID" value="KAK2917153.1"/>
    <property type="molecule type" value="Genomic_DNA"/>
</dbReference>
<evidence type="ECO:0000313" key="3">
    <source>
        <dbReference type="EMBL" id="KAK2917153.1"/>
    </source>
</evidence>
<gene>
    <name evidence="3" type="ORF">Q8A67_001527</name>
</gene>
<evidence type="ECO:0000256" key="1">
    <source>
        <dbReference type="SAM" id="MobiDB-lite"/>
    </source>
</evidence>
<name>A0AA88TYV2_9TELE</name>
<dbReference type="PROSITE" id="PS50824">
    <property type="entry name" value="DAPIN"/>
    <property type="match status" value="1"/>
</dbReference>
<comment type="caution">
    <text evidence="3">The sequence shown here is derived from an EMBL/GenBank/DDBJ whole genome shotgun (WGS) entry which is preliminary data.</text>
</comment>
<protein>
    <recommendedName>
        <fullName evidence="2">Pyrin domain-containing protein</fullName>
    </recommendedName>
</protein>
<feature type="compositionally biased region" description="Polar residues" evidence="1">
    <location>
        <begin position="112"/>
        <end position="125"/>
    </location>
</feature>
<keyword evidence="4" id="KW-1185">Reference proteome</keyword>
<feature type="domain" description="Pyrin" evidence="2">
    <location>
        <begin position="1"/>
        <end position="86"/>
    </location>
</feature>
<dbReference type="Pfam" id="PF02758">
    <property type="entry name" value="PYRIN"/>
    <property type="match status" value="1"/>
</dbReference>
<dbReference type="InterPro" id="IPR004020">
    <property type="entry name" value="DAPIN"/>
</dbReference>
<feature type="region of interest" description="Disordered" evidence="1">
    <location>
        <begin position="89"/>
        <end position="165"/>
    </location>
</feature>
<proteinExistence type="predicted"/>
<dbReference type="SMART" id="SM01289">
    <property type="entry name" value="PYRIN"/>
    <property type="match status" value="1"/>
</dbReference>
<dbReference type="Proteomes" id="UP001187343">
    <property type="component" value="Unassembled WGS sequence"/>
</dbReference>
<organism evidence="3 4">
    <name type="scientific">Cirrhinus molitorella</name>
    <name type="common">mud carp</name>
    <dbReference type="NCBI Taxonomy" id="172907"/>
    <lineage>
        <taxon>Eukaryota</taxon>
        <taxon>Metazoa</taxon>
        <taxon>Chordata</taxon>
        <taxon>Craniata</taxon>
        <taxon>Vertebrata</taxon>
        <taxon>Euteleostomi</taxon>
        <taxon>Actinopterygii</taxon>
        <taxon>Neopterygii</taxon>
        <taxon>Teleostei</taxon>
        <taxon>Ostariophysi</taxon>
        <taxon>Cypriniformes</taxon>
        <taxon>Cyprinidae</taxon>
        <taxon>Labeoninae</taxon>
        <taxon>Labeonini</taxon>
        <taxon>Cirrhinus</taxon>
    </lineage>
</organism>
<evidence type="ECO:0000313" key="4">
    <source>
        <dbReference type="Proteomes" id="UP001187343"/>
    </source>
</evidence>
<reference evidence="3" key="1">
    <citation type="submission" date="2023-08" db="EMBL/GenBank/DDBJ databases">
        <title>Chromosome-level Genome Assembly of mud carp (Cirrhinus molitorella).</title>
        <authorList>
            <person name="Liu H."/>
        </authorList>
    </citation>
    <scope>NUCLEOTIDE SEQUENCE</scope>
    <source>
        <strain evidence="3">Prfri</strain>
        <tissue evidence="3">Muscle</tissue>
    </source>
</reference>
<dbReference type="SUPFAM" id="SSF47986">
    <property type="entry name" value="DEATH domain"/>
    <property type="match status" value="1"/>
</dbReference>
<feature type="compositionally biased region" description="Basic and acidic residues" evidence="1">
    <location>
        <begin position="96"/>
        <end position="111"/>
    </location>
</feature>
<dbReference type="AlphaFoldDB" id="A0AA88TYV2"/>
<dbReference type="InterPro" id="IPR011029">
    <property type="entry name" value="DEATH-like_dom_sf"/>
</dbReference>
<dbReference type="Gene3D" id="1.10.533.10">
    <property type="entry name" value="Death Domain, Fas"/>
    <property type="match status" value="1"/>
</dbReference>